<dbReference type="Proteomes" id="UP000014585">
    <property type="component" value="Unassembled WGS sequence"/>
</dbReference>
<dbReference type="AlphaFoldDB" id="S3J4K7"/>
<gene>
    <name evidence="1" type="ORF">HMPREF0201_00740</name>
</gene>
<comment type="caution">
    <text evidence="1">The sequence shown here is derived from an EMBL/GenBank/DDBJ whole genome shotgun (WGS) entry which is preliminary data.</text>
</comment>
<accession>S3J4K7</accession>
<proteinExistence type="predicted"/>
<dbReference type="PATRIC" id="fig|566551.4.peg.677"/>
<evidence type="ECO:0000313" key="2">
    <source>
        <dbReference type="Proteomes" id="UP000014585"/>
    </source>
</evidence>
<name>S3J4K7_9ENTR</name>
<dbReference type="HOGENOM" id="CLU_3166052_0_0_6"/>
<dbReference type="EMBL" id="ATDT01000004">
    <property type="protein sequence ID" value="EPF20140.1"/>
    <property type="molecule type" value="Genomic_DNA"/>
</dbReference>
<organism evidence="1 2">
    <name type="scientific">Cedecea davisae DSM 4568</name>
    <dbReference type="NCBI Taxonomy" id="566551"/>
    <lineage>
        <taxon>Bacteria</taxon>
        <taxon>Pseudomonadati</taxon>
        <taxon>Pseudomonadota</taxon>
        <taxon>Gammaproteobacteria</taxon>
        <taxon>Enterobacterales</taxon>
        <taxon>Enterobacteriaceae</taxon>
        <taxon>Cedecea</taxon>
    </lineage>
</organism>
<protein>
    <submittedName>
        <fullName evidence="1">Uncharacterized protein</fullName>
    </submittedName>
</protein>
<reference evidence="1 2" key="1">
    <citation type="submission" date="2013-04" db="EMBL/GenBank/DDBJ databases">
        <authorList>
            <person name="Weinstock G."/>
            <person name="Sodergren E."/>
            <person name="Lobos E.A."/>
            <person name="Fulton L."/>
            <person name="Fulton R."/>
            <person name="Courtney L."/>
            <person name="Fronick C."/>
            <person name="O'Laughlin M."/>
            <person name="Godfrey J."/>
            <person name="Wilson R.M."/>
            <person name="Miner T."/>
            <person name="Farmer C."/>
            <person name="Delehaunty K."/>
            <person name="Cordes M."/>
            <person name="Minx P."/>
            <person name="Tomlinson C."/>
            <person name="Chen J."/>
            <person name="Wollam A."/>
            <person name="Pepin K.H."/>
            <person name="Palsikar V.B."/>
            <person name="Zhang X."/>
            <person name="Suruliraj S."/>
            <person name="Perna N.T."/>
            <person name="Plunkett G."/>
            <person name="Warren W."/>
            <person name="Mitreva M."/>
            <person name="Mardis E.R."/>
            <person name="Wilson R.K."/>
        </authorList>
    </citation>
    <scope>NUCLEOTIDE SEQUENCE [LARGE SCALE GENOMIC DNA]</scope>
    <source>
        <strain evidence="1 2">DSM 4568</strain>
    </source>
</reference>
<evidence type="ECO:0000313" key="1">
    <source>
        <dbReference type="EMBL" id="EPF20140.1"/>
    </source>
</evidence>
<sequence>MSRCASGGSFSFTPLLHSAGEARAGAAPGPLENLIQRKLRFRQEQCV</sequence>